<sequence length="57" mass="6505">MQMEVFMTALVALLVCEAVIARMMWPASLLGQILLFSAPAVFLAWQVTHRIRERRST</sequence>
<dbReference type="Proteomes" id="UP000054596">
    <property type="component" value="Unassembled WGS sequence"/>
</dbReference>
<name>A0A158A4U5_9BURK</name>
<comment type="caution">
    <text evidence="2">The sequence shown here is derived from an EMBL/GenBank/DDBJ whole genome shotgun (WGS) entry which is preliminary data.</text>
</comment>
<proteinExistence type="predicted"/>
<reference evidence="2" key="1">
    <citation type="submission" date="2016-01" db="EMBL/GenBank/DDBJ databases">
        <authorList>
            <person name="Peeters C."/>
        </authorList>
    </citation>
    <scope>NUCLEOTIDE SEQUENCE [LARGE SCALE GENOMIC DNA]</scope>
    <source>
        <strain evidence="2">LMG 29325</strain>
    </source>
</reference>
<feature type="transmembrane region" description="Helical" evidence="1">
    <location>
        <begin position="28"/>
        <end position="47"/>
    </location>
</feature>
<dbReference type="AlphaFoldDB" id="A0A158A4U5"/>
<evidence type="ECO:0000313" key="3">
    <source>
        <dbReference type="Proteomes" id="UP000054596"/>
    </source>
</evidence>
<accession>A0A158A4U5</accession>
<protein>
    <submittedName>
        <fullName evidence="2">Uncharacterized protein</fullName>
    </submittedName>
</protein>
<gene>
    <name evidence="2" type="ORF">AWB82_01726</name>
</gene>
<keyword evidence="3" id="KW-1185">Reference proteome</keyword>
<organism evidence="2 3">
    <name type="scientific">Caballeronia glebae</name>
    <dbReference type="NCBI Taxonomy" id="1777143"/>
    <lineage>
        <taxon>Bacteria</taxon>
        <taxon>Pseudomonadati</taxon>
        <taxon>Pseudomonadota</taxon>
        <taxon>Betaproteobacteria</taxon>
        <taxon>Burkholderiales</taxon>
        <taxon>Burkholderiaceae</taxon>
        <taxon>Caballeronia</taxon>
    </lineage>
</organism>
<dbReference type="STRING" id="1777143.AWB82_01726"/>
<keyword evidence="1" id="KW-1133">Transmembrane helix</keyword>
<dbReference type="EMBL" id="FCOJ02000009">
    <property type="protein sequence ID" value="SAK52790.1"/>
    <property type="molecule type" value="Genomic_DNA"/>
</dbReference>
<evidence type="ECO:0000256" key="1">
    <source>
        <dbReference type="SAM" id="Phobius"/>
    </source>
</evidence>
<keyword evidence="1" id="KW-0472">Membrane</keyword>
<keyword evidence="1" id="KW-0812">Transmembrane</keyword>
<evidence type="ECO:0000313" key="2">
    <source>
        <dbReference type="EMBL" id="SAK52790.1"/>
    </source>
</evidence>